<dbReference type="Gene3D" id="3.40.33.10">
    <property type="entry name" value="CAP"/>
    <property type="match status" value="1"/>
</dbReference>
<dbReference type="InterPro" id="IPR014044">
    <property type="entry name" value="CAP_dom"/>
</dbReference>
<reference evidence="3 4" key="1">
    <citation type="submission" date="2019-12" db="EMBL/GenBank/DDBJ databases">
        <title>Deinococcus sp. HMF7620 Genome sequencing and assembly.</title>
        <authorList>
            <person name="Kang H."/>
            <person name="Kim H."/>
            <person name="Joh K."/>
        </authorList>
    </citation>
    <scope>NUCLEOTIDE SEQUENCE [LARGE SCALE GENOMIC DNA]</scope>
    <source>
        <strain evidence="3 4">HMF7620</strain>
    </source>
</reference>
<dbReference type="Proteomes" id="UP000483286">
    <property type="component" value="Unassembled WGS sequence"/>
</dbReference>
<accession>A0A7C9LPL8</accession>
<dbReference type="SUPFAM" id="SSF55797">
    <property type="entry name" value="PR-1-like"/>
    <property type="match status" value="1"/>
</dbReference>
<dbReference type="CDD" id="cd05379">
    <property type="entry name" value="CAP_bacterial"/>
    <property type="match status" value="1"/>
</dbReference>
<dbReference type="PANTHER" id="PTHR31157">
    <property type="entry name" value="SCP DOMAIN-CONTAINING PROTEIN"/>
    <property type="match status" value="1"/>
</dbReference>
<keyword evidence="1" id="KW-0732">Signal</keyword>
<evidence type="ECO:0000313" key="3">
    <source>
        <dbReference type="EMBL" id="MVN86041.1"/>
    </source>
</evidence>
<feature type="domain" description="SCP" evidence="2">
    <location>
        <begin position="152"/>
        <end position="271"/>
    </location>
</feature>
<sequence>MTLPSAWCRWLAALPLLLGGVGAQTALLASDQPVTEAGQFAGLVEADFLGCNQATQRDGTLDRVAGQVLRGFVLKTELQQAGYPAKRFSSFVLPKLGKAGAVAGALSGQCAHRAGFTRYGVSVQGGRAALVYVQPAQLDSAQAGTWLTPFLALTNEARRQGQRCGDTLFAPAQPLVWNSALAQAAQTQVNDMIRLNFRGHINPVTGSEPPERALASGYQGTQVGENAAYNALTPEEALRTLLDSPGHCRVLMNPEWVSFGAGLGNGTPGTTFSTY</sequence>
<organism evidence="3 4">
    <name type="scientific">Deinococcus arboris</name>
    <dbReference type="NCBI Taxonomy" id="2682977"/>
    <lineage>
        <taxon>Bacteria</taxon>
        <taxon>Thermotogati</taxon>
        <taxon>Deinococcota</taxon>
        <taxon>Deinococci</taxon>
        <taxon>Deinococcales</taxon>
        <taxon>Deinococcaceae</taxon>
        <taxon>Deinococcus</taxon>
    </lineage>
</organism>
<protein>
    <submittedName>
        <fullName evidence="3">CAP domain-containing protein</fullName>
    </submittedName>
</protein>
<proteinExistence type="predicted"/>
<name>A0A7C9LPL8_9DEIO</name>
<keyword evidence="4" id="KW-1185">Reference proteome</keyword>
<evidence type="ECO:0000313" key="4">
    <source>
        <dbReference type="Proteomes" id="UP000483286"/>
    </source>
</evidence>
<dbReference type="EMBL" id="WQLB01000004">
    <property type="protein sequence ID" value="MVN86041.1"/>
    <property type="molecule type" value="Genomic_DNA"/>
</dbReference>
<dbReference type="Pfam" id="PF00188">
    <property type="entry name" value="CAP"/>
    <property type="match status" value="1"/>
</dbReference>
<dbReference type="PANTHER" id="PTHR31157:SF1">
    <property type="entry name" value="SCP DOMAIN-CONTAINING PROTEIN"/>
    <property type="match status" value="1"/>
</dbReference>
<dbReference type="AlphaFoldDB" id="A0A7C9LPL8"/>
<evidence type="ECO:0000256" key="1">
    <source>
        <dbReference type="SAM" id="SignalP"/>
    </source>
</evidence>
<feature type="chain" id="PRO_5028945531" evidence="1">
    <location>
        <begin position="24"/>
        <end position="275"/>
    </location>
</feature>
<evidence type="ECO:0000259" key="2">
    <source>
        <dbReference type="Pfam" id="PF00188"/>
    </source>
</evidence>
<comment type="caution">
    <text evidence="3">The sequence shown here is derived from an EMBL/GenBank/DDBJ whole genome shotgun (WGS) entry which is preliminary data.</text>
</comment>
<feature type="signal peptide" evidence="1">
    <location>
        <begin position="1"/>
        <end position="23"/>
    </location>
</feature>
<gene>
    <name evidence="3" type="ORF">GO986_04610</name>
</gene>
<dbReference type="InterPro" id="IPR035940">
    <property type="entry name" value="CAP_sf"/>
</dbReference>
<dbReference type="RefSeq" id="WP_157458096.1">
    <property type="nucleotide sequence ID" value="NZ_WQLB01000004.1"/>
</dbReference>